<reference evidence="1 2" key="1">
    <citation type="submission" date="2021-08" db="EMBL/GenBank/DDBJ databases">
        <title>The genome sequence of Chitinophaga sp. B61.</title>
        <authorList>
            <person name="Zhang X."/>
        </authorList>
    </citation>
    <scope>NUCLEOTIDE SEQUENCE [LARGE SCALE GENOMIC DNA]</scope>
    <source>
        <strain evidence="1 2">B61</strain>
    </source>
</reference>
<dbReference type="Pfam" id="PF02586">
    <property type="entry name" value="SRAP"/>
    <property type="match status" value="1"/>
</dbReference>
<organism evidence="1 2">
    <name type="scientific">Chitinophaga rhizophila</name>
    <dbReference type="NCBI Taxonomy" id="2866212"/>
    <lineage>
        <taxon>Bacteria</taxon>
        <taxon>Pseudomonadati</taxon>
        <taxon>Bacteroidota</taxon>
        <taxon>Chitinophagia</taxon>
        <taxon>Chitinophagales</taxon>
        <taxon>Chitinophagaceae</taxon>
        <taxon>Chitinophaga</taxon>
    </lineage>
</organism>
<evidence type="ECO:0000313" key="2">
    <source>
        <dbReference type="Proteomes" id="UP000812961"/>
    </source>
</evidence>
<gene>
    <name evidence="1" type="ORF">K1Y79_23260</name>
</gene>
<dbReference type="InterPro" id="IPR036590">
    <property type="entry name" value="SRAP-like"/>
</dbReference>
<keyword evidence="2" id="KW-1185">Reference proteome</keyword>
<sequence>METWDTPVPYGIGTNKQPDNEYFFIPGIYQTYEKLLPNREKRRASGFAMITSEANETICHIHNHGDNKHRMPLFVSLEMAKQWISPKGTLGDFKEIIHYRLPAEELNILHRASPYW</sequence>
<comment type="caution">
    <text evidence="1">The sequence shown here is derived from an EMBL/GenBank/DDBJ whole genome shotgun (WGS) entry which is preliminary data.</text>
</comment>
<proteinExistence type="predicted"/>
<dbReference type="SUPFAM" id="SSF143081">
    <property type="entry name" value="BB1717-like"/>
    <property type="match status" value="1"/>
</dbReference>
<dbReference type="EMBL" id="JAICCF010000004">
    <property type="protein sequence ID" value="MBW8687276.1"/>
    <property type="molecule type" value="Genomic_DNA"/>
</dbReference>
<protein>
    <submittedName>
        <fullName evidence="1">SOS response-associated peptidase</fullName>
    </submittedName>
</protein>
<dbReference type="Proteomes" id="UP000812961">
    <property type="component" value="Unassembled WGS sequence"/>
</dbReference>
<dbReference type="Gene3D" id="3.90.1680.10">
    <property type="entry name" value="SOS response associated peptidase-like"/>
    <property type="match status" value="1"/>
</dbReference>
<dbReference type="InterPro" id="IPR003738">
    <property type="entry name" value="SRAP"/>
</dbReference>
<evidence type="ECO:0000313" key="1">
    <source>
        <dbReference type="EMBL" id="MBW8687276.1"/>
    </source>
</evidence>
<dbReference type="RefSeq" id="WP_220252807.1">
    <property type="nucleotide sequence ID" value="NZ_JAICCF010000004.1"/>
</dbReference>
<name>A0ABS7GIP3_9BACT</name>
<accession>A0ABS7GIP3</accession>